<dbReference type="GeneID" id="921735"/>
<dbReference type="KEGG" id="vg:921735"/>
<accession>Q94MR0</accession>
<name>Q94MR0_9CAUD</name>
<evidence type="ECO:0000313" key="1">
    <source>
        <dbReference type="EMBL" id="AAK94394.1"/>
    </source>
</evidence>
<proteinExistence type="predicted"/>
<reference evidence="1 2" key="1">
    <citation type="submission" date="2001-06" db="EMBL/GenBank/DDBJ databases">
        <title>Genome organization of temperate Myxococcus phage Mx8.</title>
        <authorList>
            <person name="Youderian P."/>
            <person name="Walthers D."/>
            <person name="Salmi D."/>
            <person name="Magrini V."/>
            <person name="Hartzell P.L."/>
        </authorList>
    </citation>
    <scope>NUCLEOTIDE SEQUENCE [LARGE SCALE GENOMIC DNA]</scope>
</reference>
<dbReference type="EMBL" id="AF396866">
    <property type="protein sequence ID" value="AAK94394.1"/>
    <property type="molecule type" value="Genomic_DNA"/>
</dbReference>
<protein>
    <submittedName>
        <fullName evidence="1">p59</fullName>
    </submittedName>
</protein>
<evidence type="ECO:0000313" key="2">
    <source>
        <dbReference type="Proteomes" id="UP000002093"/>
    </source>
</evidence>
<organism evidence="1 2">
    <name type="scientific">Myxococcus phage Mx8</name>
    <dbReference type="NCBI Taxonomy" id="49964"/>
    <lineage>
        <taxon>Viruses</taxon>
        <taxon>Duplodnaviria</taxon>
        <taxon>Heunggongvirae</taxon>
        <taxon>Uroviricota</taxon>
        <taxon>Caudoviricetes</taxon>
        <taxon>Myxoctovirus</taxon>
        <taxon>Myxoctovirus Mx8</taxon>
    </lineage>
</organism>
<dbReference type="Proteomes" id="UP000002093">
    <property type="component" value="Segment"/>
</dbReference>
<dbReference type="RefSeq" id="NP_203473.1">
    <property type="nucleotide sequence ID" value="NC_003085.1"/>
</dbReference>
<sequence>MRDSERNSRPGLLEDMSMRLTLAIATILVTACGGPDATEPASSAAEQSQTGSGEYAVTIRNESGQESVMNFKYWIVRPIEYGTNYGWWPIENQKVANGETRTTTLVVPDGERVAVQLTTWAGGRAESVHNIAAPRGELLLSVGQDGRPSLTWSE</sequence>
<keyword evidence="2" id="KW-1185">Reference proteome</keyword>
<dbReference type="PROSITE" id="PS51257">
    <property type="entry name" value="PROKAR_LIPOPROTEIN"/>
    <property type="match status" value="1"/>
</dbReference>